<sequence length="382" mass="42220">SSSEEDQDKERAHFEGVLRAFDTYLVYSLAANSARRKSLYALPRSHRLLFSSLGPTLPGPLLESEGSANEEHSIIAGGRGFKARLDEIDDRIRRNADFLSQIVSDSKGFLGEAEELSKGEARTDSTAGATTQKTTVEADQNESSGSGSSGKDRRGTSGSKSTTSSSKEAGKEKPVSSHDVDKVRSTLKQFVRDWSEEGASEREAAYDPILEALEKRFAHIPSAQRAQIRVLVPGAGLGRLAFEIAWQGFSCQGNEFSFFMLLASHFILNKTISTNQHVLYPFIHSSSNWRTATDMLRAIKIPDINPTDLPSHIDFSMVAGEFVEVYSKEQERGAWHSIATCFFIDTARNFARYLEVINHVLPIDGVWVNIGPLLWHFEGATN</sequence>
<dbReference type="AlphaFoldDB" id="A0A316VKS0"/>
<dbReference type="OrthoDB" id="978at2759"/>
<dbReference type="InterPro" id="IPR012901">
    <property type="entry name" value="CARME"/>
</dbReference>
<dbReference type="GeneID" id="37017748"/>
<keyword evidence="8" id="KW-1185">Reference proteome</keyword>
<evidence type="ECO:0000313" key="8">
    <source>
        <dbReference type="Proteomes" id="UP000245771"/>
    </source>
</evidence>
<dbReference type="STRING" id="1280837.A0A316VKS0"/>
<evidence type="ECO:0000256" key="3">
    <source>
        <dbReference type="ARBA" id="ARBA00022603"/>
    </source>
</evidence>
<feature type="region of interest" description="Disordered" evidence="6">
    <location>
        <begin position="114"/>
        <end position="181"/>
    </location>
</feature>
<feature type="non-terminal residue" evidence="7">
    <location>
        <position position="382"/>
    </location>
</feature>
<evidence type="ECO:0000256" key="6">
    <source>
        <dbReference type="SAM" id="MobiDB-lite"/>
    </source>
</evidence>
<accession>A0A316VKS0</accession>
<keyword evidence="5" id="KW-0949">S-adenosyl-L-methionine</keyword>
<dbReference type="Proteomes" id="UP000245771">
    <property type="component" value="Unassembled WGS sequence"/>
</dbReference>
<dbReference type="GO" id="GO:0032259">
    <property type="term" value="P:methylation"/>
    <property type="evidence" value="ECO:0007669"/>
    <property type="project" value="UniProtKB-KW"/>
</dbReference>
<dbReference type="EMBL" id="KZ819602">
    <property type="protein sequence ID" value="PWN37854.1"/>
    <property type="molecule type" value="Genomic_DNA"/>
</dbReference>
<comment type="similarity">
    <text evidence="1">Belongs to the carnosine N-methyltransferase family.</text>
</comment>
<keyword evidence="3" id="KW-0489">Methyltransferase</keyword>
<gene>
    <name evidence="7" type="ORF">FA14DRAFT_112003</name>
</gene>
<feature type="compositionally biased region" description="Basic and acidic residues" evidence="6">
    <location>
        <begin position="168"/>
        <end position="181"/>
    </location>
</feature>
<evidence type="ECO:0000256" key="2">
    <source>
        <dbReference type="ARBA" id="ARBA00012003"/>
    </source>
</evidence>
<protein>
    <recommendedName>
        <fullName evidence="2">carnosine N-methyltransferase</fullName>
        <ecNumber evidence="2">2.1.1.22</ecNumber>
    </recommendedName>
</protein>
<name>A0A316VKS0_9BASI</name>
<dbReference type="PANTHER" id="PTHR12303">
    <property type="entry name" value="CARNOSINE N-METHYLTRANSFERASE"/>
    <property type="match status" value="1"/>
</dbReference>
<feature type="compositionally biased region" description="Polar residues" evidence="6">
    <location>
        <begin position="124"/>
        <end position="142"/>
    </location>
</feature>
<proteinExistence type="inferred from homology"/>
<feature type="compositionally biased region" description="Low complexity" evidence="6">
    <location>
        <begin position="156"/>
        <end position="167"/>
    </location>
</feature>
<reference evidence="7 8" key="1">
    <citation type="journal article" date="2018" name="Mol. Biol. Evol.">
        <title>Broad Genomic Sampling Reveals a Smut Pathogenic Ancestry of the Fungal Clade Ustilaginomycotina.</title>
        <authorList>
            <person name="Kijpornyongpan T."/>
            <person name="Mondo S.J."/>
            <person name="Barry K."/>
            <person name="Sandor L."/>
            <person name="Lee J."/>
            <person name="Lipzen A."/>
            <person name="Pangilinan J."/>
            <person name="LaButti K."/>
            <person name="Hainaut M."/>
            <person name="Henrissat B."/>
            <person name="Grigoriev I.V."/>
            <person name="Spatafora J.W."/>
            <person name="Aime M.C."/>
        </authorList>
    </citation>
    <scope>NUCLEOTIDE SEQUENCE [LARGE SCALE GENOMIC DNA]</scope>
    <source>
        <strain evidence="7 8">MCA 3882</strain>
    </source>
</reference>
<dbReference type="SUPFAM" id="SSF53335">
    <property type="entry name" value="S-adenosyl-L-methionine-dependent methyltransferases"/>
    <property type="match status" value="1"/>
</dbReference>
<dbReference type="SMART" id="SM01296">
    <property type="entry name" value="N2227"/>
    <property type="match status" value="1"/>
</dbReference>
<dbReference type="InParanoid" id="A0A316VKS0"/>
<evidence type="ECO:0000256" key="5">
    <source>
        <dbReference type="ARBA" id="ARBA00022691"/>
    </source>
</evidence>
<feature type="non-terminal residue" evidence="7">
    <location>
        <position position="1"/>
    </location>
</feature>
<dbReference type="InterPro" id="IPR029063">
    <property type="entry name" value="SAM-dependent_MTases_sf"/>
</dbReference>
<dbReference type="GO" id="GO:0030735">
    <property type="term" value="F:carnosine N-methyltransferase activity"/>
    <property type="evidence" value="ECO:0007669"/>
    <property type="project" value="UniProtKB-EC"/>
</dbReference>
<dbReference type="PANTHER" id="PTHR12303:SF6">
    <property type="entry name" value="CARNOSINE N-METHYLTRANSFERASE"/>
    <property type="match status" value="1"/>
</dbReference>
<evidence type="ECO:0000256" key="4">
    <source>
        <dbReference type="ARBA" id="ARBA00022679"/>
    </source>
</evidence>
<organism evidence="7 8">
    <name type="scientific">Meira miltonrushii</name>
    <dbReference type="NCBI Taxonomy" id="1280837"/>
    <lineage>
        <taxon>Eukaryota</taxon>
        <taxon>Fungi</taxon>
        <taxon>Dikarya</taxon>
        <taxon>Basidiomycota</taxon>
        <taxon>Ustilaginomycotina</taxon>
        <taxon>Exobasidiomycetes</taxon>
        <taxon>Exobasidiales</taxon>
        <taxon>Brachybasidiaceae</taxon>
        <taxon>Meira</taxon>
    </lineage>
</organism>
<evidence type="ECO:0000256" key="1">
    <source>
        <dbReference type="ARBA" id="ARBA00010086"/>
    </source>
</evidence>
<dbReference type="FunCoup" id="A0A316VKS0">
    <property type="interactions" value="188"/>
</dbReference>
<keyword evidence="4" id="KW-0808">Transferase</keyword>
<evidence type="ECO:0000313" key="7">
    <source>
        <dbReference type="EMBL" id="PWN37854.1"/>
    </source>
</evidence>
<dbReference type="RefSeq" id="XP_025358156.1">
    <property type="nucleotide sequence ID" value="XM_025495967.1"/>
</dbReference>
<dbReference type="Pfam" id="PF07942">
    <property type="entry name" value="CARME"/>
    <property type="match status" value="1"/>
</dbReference>
<dbReference type="EC" id="2.1.1.22" evidence="2"/>